<dbReference type="InterPro" id="IPR050570">
    <property type="entry name" value="Cell_wall_metabolism_enzyme"/>
</dbReference>
<evidence type="ECO:0000313" key="6">
    <source>
        <dbReference type="Proteomes" id="UP000320160"/>
    </source>
</evidence>
<dbReference type="Pfam" id="PF01551">
    <property type="entry name" value="Peptidase_M23"/>
    <property type="match status" value="1"/>
</dbReference>
<gene>
    <name evidence="5" type="ORF">FOM92_11165</name>
</gene>
<feature type="coiled-coil region" evidence="2">
    <location>
        <begin position="45"/>
        <end position="93"/>
    </location>
</feature>
<keyword evidence="3" id="KW-0812">Transmembrane</keyword>
<dbReference type="AlphaFoldDB" id="A0A553WD30"/>
<protein>
    <submittedName>
        <fullName evidence="5">M23 family metallopeptidase</fullName>
    </submittedName>
</protein>
<name>A0A553WD30_9SPHN</name>
<proteinExistence type="predicted"/>
<evidence type="ECO:0000259" key="4">
    <source>
        <dbReference type="Pfam" id="PF01551"/>
    </source>
</evidence>
<dbReference type="CDD" id="cd12797">
    <property type="entry name" value="M23_peptidase"/>
    <property type="match status" value="1"/>
</dbReference>
<evidence type="ECO:0000256" key="3">
    <source>
        <dbReference type="SAM" id="Phobius"/>
    </source>
</evidence>
<dbReference type="InterPro" id="IPR016047">
    <property type="entry name" value="M23ase_b-sheet_dom"/>
</dbReference>
<dbReference type="PANTHER" id="PTHR21666">
    <property type="entry name" value="PEPTIDASE-RELATED"/>
    <property type="match status" value="1"/>
</dbReference>
<sequence length="365" mass="39315">MRANGQVRFLKISAQLQRRVAGVTAFIVAAWLIVTLGMAVNQVSVSIERMALNEKEAKVESAEERVANYRGSIDEVTKDLERRQKMLESLSDQYLDEIPAAAASESETTTEADKTVKTISALVPEAAGLARIEARQIRFAELMTKVAQARTQKAEAAIRQFGLNPDILARQATSAQGGPFESFFGSSKKDVRDPRFTRLAMSLGRMDAMERALAAIPTSMPAAVMMMSSGFGYRSDPFTGAGAMHNGLDFKGPIGTPILAAADGRITFAGSQGGYGNTIEITHANGLVTRYAHLSGFNVRHGQKVARGAQIARMGSTGRSTGSHLHFEVRLNGQAINPRKFLEANPDVLEVQSVAGIRADTSAKE</sequence>
<dbReference type="FunFam" id="2.70.70.10:FF:000006">
    <property type="entry name" value="M23 family peptidase"/>
    <property type="match status" value="1"/>
</dbReference>
<keyword evidence="6" id="KW-1185">Reference proteome</keyword>
<dbReference type="EMBL" id="VKKU01000002">
    <property type="protein sequence ID" value="TSB02600.1"/>
    <property type="molecule type" value="Genomic_DNA"/>
</dbReference>
<comment type="caution">
    <text evidence="5">The sequence shown here is derived from an EMBL/GenBank/DDBJ whole genome shotgun (WGS) entry which is preliminary data.</text>
</comment>
<dbReference type="InterPro" id="IPR011055">
    <property type="entry name" value="Dup_hybrid_motif"/>
</dbReference>
<evidence type="ECO:0000256" key="1">
    <source>
        <dbReference type="ARBA" id="ARBA00022729"/>
    </source>
</evidence>
<reference evidence="5 6" key="1">
    <citation type="submission" date="2019-07" db="EMBL/GenBank/DDBJ databases">
        <authorList>
            <person name="Park M."/>
        </authorList>
    </citation>
    <scope>NUCLEOTIDE SEQUENCE [LARGE SCALE GENOMIC DNA]</scope>
    <source>
        <strain evidence="5 6">KCTC32445</strain>
    </source>
</reference>
<dbReference type="OrthoDB" id="9815245at2"/>
<feature type="transmembrane region" description="Helical" evidence="3">
    <location>
        <begin position="20"/>
        <end position="40"/>
    </location>
</feature>
<keyword evidence="3" id="KW-1133">Transmembrane helix</keyword>
<organism evidence="5 6">
    <name type="scientific">Sphingorhabdus contaminans</name>
    <dbReference type="NCBI Taxonomy" id="1343899"/>
    <lineage>
        <taxon>Bacteria</taxon>
        <taxon>Pseudomonadati</taxon>
        <taxon>Pseudomonadota</taxon>
        <taxon>Alphaproteobacteria</taxon>
        <taxon>Sphingomonadales</taxon>
        <taxon>Sphingomonadaceae</taxon>
        <taxon>Sphingorhabdus</taxon>
    </lineage>
</organism>
<dbReference type="Proteomes" id="UP000320160">
    <property type="component" value="Unassembled WGS sequence"/>
</dbReference>
<keyword evidence="2" id="KW-0175">Coiled coil</keyword>
<keyword evidence="3" id="KW-0472">Membrane</keyword>
<dbReference type="SUPFAM" id="SSF51261">
    <property type="entry name" value="Duplicated hybrid motif"/>
    <property type="match status" value="1"/>
</dbReference>
<dbReference type="GO" id="GO:0004222">
    <property type="term" value="F:metalloendopeptidase activity"/>
    <property type="evidence" value="ECO:0007669"/>
    <property type="project" value="TreeGrafter"/>
</dbReference>
<feature type="domain" description="M23ase beta-sheet core" evidence="4">
    <location>
        <begin position="244"/>
        <end position="338"/>
    </location>
</feature>
<keyword evidence="1" id="KW-0732">Signal</keyword>
<evidence type="ECO:0000256" key="2">
    <source>
        <dbReference type="SAM" id="Coils"/>
    </source>
</evidence>
<dbReference type="Gene3D" id="2.70.70.10">
    <property type="entry name" value="Glucose Permease (Domain IIA)"/>
    <property type="match status" value="1"/>
</dbReference>
<evidence type="ECO:0000313" key="5">
    <source>
        <dbReference type="EMBL" id="TSB02600.1"/>
    </source>
</evidence>
<accession>A0A553WD30</accession>
<dbReference type="PANTHER" id="PTHR21666:SF289">
    <property type="entry name" value="L-ALA--D-GLU ENDOPEPTIDASE"/>
    <property type="match status" value="1"/>
</dbReference>